<accession>A0ABP1GVK7</accession>
<sequence length="132" mass="15255">MTETCQATNNKIFELINEVSKLSMTIPIPDNDLLLLFDLTDTVQNIVLLNNQILKAIEKNQDVDSTQDTQFTNKIVKLTLQYEKILNSIQEIEKFTYSSIYTQITTLCNPYLEALSTILQEDNEECEEKEEQ</sequence>
<organism evidence="1 2">
    <name type="scientific">Hexamita inflata</name>
    <dbReference type="NCBI Taxonomy" id="28002"/>
    <lineage>
        <taxon>Eukaryota</taxon>
        <taxon>Metamonada</taxon>
        <taxon>Diplomonadida</taxon>
        <taxon>Hexamitidae</taxon>
        <taxon>Hexamitinae</taxon>
        <taxon>Hexamita</taxon>
    </lineage>
</organism>
<reference evidence="1 2" key="1">
    <citation type="submission" date="2024-07" db="EMBL/GenBank/DDBJ databases">
        <authorList>
            <person name="Akdeniz Z."/>
        </authorList>
    </citation>
    <scope>NUCLEOTIDE SEQUENCE [LARGE SCALE GENOMIC DNA]</scope>
</reference>
<name>A0ABP1GVK7_9EUKA</name>
<comment type="caution">
    <text evidence="1">The sequence shown here is derived from an EMBL/GenBank/DDBJ whole genome shotgun (WGS) entry which is preliminary data.</text>
</comment>
<protein>
    <submittedName>
        <fullName evidence="1">Hypothetical_protein</fullName>
    </submittedName>
</protein>
<evidence type="ECO:0000313" key="2">
    <source>
        <dbReference type="Proteomes" id="UP001642409"/>
    </source>
</evidence>
<evidence type="ECO:0000313" key="1">
    <source>
        <dbReference type="EMBL" id="CAL5978424.1"/>
    </source>
</evidence>
<proteinExistence type="predicted"/>
<dbReference type="Proteomes" id="UP001642409">
    <property type="component" value="Unassembled WGS sequence"/>
</dbReference>
<dbReference type="EMBL" id="CAXDID020000009">
    <property type="protein sequence ID" value="CAL5978424.1"/>
    <property type="molecule type" value="Genomic_DNA"/>
</dbReference>
<gene>
    <name evidence="1" type="ORF">HINF_LOCUS4774</name>
</gene>
<keyword evidence="2" id="KW-1185">Reference proteome</keyword>